<organism evidence="1">
    <name type="scientific">Timema poppense</name>
    <name type="common">Walking stick</name>
    <dbReference type="NCBI Taxonomy" id="170557"/>
    <lineage>
        <taxon>Eukaryota</taxon>
        <taxon>Metazoa</taxon>
        <taxon>Ecdysozoa</taxon>
        <taxon>Arthropoda</taxon>
        <taxon>Hexapoda</taxon>
        <taxon>Insecta</taxon>
        <taxon>Pterygota</taxon>
        <taxon>Neoptera</taxon>
        <taxon>Polyneoptera</taxon>
        <taxon>Phasmatodea</taxon>
        <taxon>Timematodea</taxon>
        <taxon>Timematoidea</taxon>
        <taxon>Timematidae</taxon>
        <taxon>Timema</taxon>
    </lineage>
</organism>
<protein>
    <submittedName>
        <fullName evidence="1">Uncharacterized protein</fullName>
    </submittedName>
</protein>
<reference evidence="1" key="1">
    <citation type="submission" date="2020-11" db="EMBL/GenBank/DDBJ databases">
        <authorList>
            <person name="Tran Van P."/>
        </authorList>
    </citation>
    <scope>NUCLEOTIDE SEQUENCE</scope>
</reference>
<dbReference type="AlphaFoldDB" id="A0A7R9GVZ3"/>
<evidence type="ECO:0000313" key="1">
    <source>
        <dbReference type="EMBL" id="CAD7398237.1"/>
    </source>
</evidence>
<proteinExistence type="predicted"/>
<accession>A0A7R9GVZ3</accession>
<gene>
    <name evidence="1" type="ORF">TPSB3V08_LOCUS1581</name>
</gene>
<sequence length="135" mass="15497">MVLSVFTANTNDVRPVQRSERGQEIDKEKHRQKYDPVNINLGFTIMDVSDEPRPQYVICFEIISNQGVKPSLLKRHHSTKYYISTQKEVEVSLLTSLRIEKFAKAHKIVEELLFPAAKDVTCFVGESSAKQKDMI</sequence>
<name>A0A7R9GVZ3_TIMPO</name>
<dbReference type="EMBL" id="OD000576">
    <property type="protein sequence ID" value="CAD7398237.1"/>
    <property type="molecule type" value="Genomic_DNA"/>
</dbReference>